<dbReference type="PANTHER" id="PTHR34295">
    <property type="entry name" value="BIOTIN TRANSPORTER BIOY"/>
    <property type="match status" value="1"/>
</dbReference>
<sequence length="198" mass="20066">MTPNRPFSATGLALIAVFVGIIAALGLVPAIAVPGVLVPITLQTLGVMLAGAVLGKWRGTAAVVVFLVLVALGLPLLAGGRGGLGVFVSPSAGFLIGFPFAAFVIGWLTERFDAARSLPRGIAVNVLGGIVVLYAFGIVGMSIIGHLPLAKAATVSVVFLPGDLIKAVAAALVARGVHQALPGILPDQQPRDRQSVQV</sequence>
<dbReference type="RefSeq" id="WP_013863825.1">
    <property type="nucleotide sequence ID" value="NC_015635.1"/>
</dbReference>
<comment type="subcellular location">
    <subcellularLocation>
        <location evidence="1 8">Cell membrane</location>
        <topology evidence="1 8">Multi-pass membrane protein</topology>
    </subcellularLocation>
</comment>
<accession>F5XJQ6</accession>
<evidence type="ECO:0000256" key="7">
    <source>
        <dbReference type="ARBA" id="ARBA00023136"/>
    </source>
</evidence>
<dbReference type="InterPro" id="IPR003784">
    <property type="entry name" value="BioY"/>
</dbReference>
<evidence type="ECO:0000256" key="2">
    <source>
        <dbReference type="ARBA" id="ARBA00010692"/>
    </source>
</evidence>
<dbReference type="EMBL" id="AP012204">
    <property type="protein sequence ID" value="BAK35956.1"/>
    <property type="molecule type" value="Genomic_DNA"/>
</dbReference>
<dbReference type="STRING" id="1032480.MLP_29420"/>
<keyword evidence="4 8" id="KW-1003">Cell membrane</keyword>
<evidence type="ECO:0000256" key="8">
    <source>
        <dbReference type="PIRNR" id="PIRNR016661"/>
    </source>
</evidence>
<feature type="transmembrane region" description="Helical" evidence="9">
    <location>
        <begin position="121"/>
        <end position="144"/>
    </location>
</feature>
<dbReference type="GO" id="GO:0015225">
    <property type="term" value="F:biotin transmembrane transporter activity"/>
    <property type="evidence" value="ECO:0007669"/>
    <property type="project" value="UniProtKB-UniRule"/>
</dbReference>
<feature type="transmembrane region" description="Helical" evidence="9">
    <location>
        <begin position="37"/>
        <end position="54"/>
    </location>
</feature>
<reference evidence="10 11" key="1">
    <citation type="submission" date="2011-05" db="EMBL/GenBank/DDBJ databases">
        <title>Whole genome sequence of Microlunatus phosphovorus NM-1.</title>
        <authorList>
            <person name="Hosoyama A."/>
            <person name="Sasaki K."/>
            <person name="Harada T."/>
            <person name="Igarashi R."/>
            <person name="Kawakoshi A."/>
            <person name="Sasagawa M."/>
            <person name="Fukada J."/>
            <person name="Nakamura S."/>
            <person name="Katano Y."/>
            <person name="Hanada S."/>
            <person name="Kamagata Y."/>
            <person name="Nakamura N."/>
            <person name="Yamazaki S."/>
            <person name="Fujita N."/>
        </authorList>
    </citation>
    <scope>NUCLEOTIDE SEQUENCE [LARGE SCALE GENOMIC DNA]</scope>
    <source>
        <strain evidence="11">ATCC 700054 / DSM 10555 / JCM 9379 / NBRC 101784 / NCIMB 13414 / VKM Ac-1990 / NM-1</strain>
    </source>
</reference>
<evidence type="ECO:0000256" key="9">
    <source>
        <dbReference type="SAM" id="Phobius"/>
    </source>
</evidence>
<evidence type="ECO:0000313" key="11">
    <source>
        <dbReference type="Proteomes" id="UP000007947"/>
    </source>
</evidence>
<proteinExistence type="inferred from homology"/>
<name>F5XJQ6_MICPN</name>
<gene>
    <name evidence="10" type="ordered locus">MLP_29420</name>
</gene>
<protein>
    <recommendedName>
        <fullName evidence="8">Biotin transporter</fullName>
    </recommendedName>
</protein>
<feature type="transmembrane region" description="Helical" evidence="9">
    <location>
        <begin position="12"/>
        <end position="31"/>
    </location>
</feature>
<organism evidence="10 11">
    <name type="scientific">Microlunatus phosphovorus (strain ATCC 700054 / DSM 10555 / JCM 9379 / NBRC 101784 / NCIMB 13414 / VKM Ac-1990 / NM-1)</name>
    <dbReference type="NCBI Taxonomy" id="1032480"/>
    <lineage>
        <taxon>Bacteria</taxon>
        <taxon>Bacillati</taxon>
        <taxon>Actinomycetota</taxon>
        <taxon>Actinomycetes</taxon>
        <taxon>Propionibacteriales</taxon>
        <taxon>Propionibacteriaceae</taxon>
        <taxon>Microlunatus</taxon>
    </lineage>
</organism>
<evidence type="ECO:0000256" key="4">
    <source>
        <dbReference type="ARBA" id="ARBA00022475"/>
    </source>
</evidence>
<evidence type="ECO:0000256" key="5">
    <source>
        <dbReference type="ARBA" id="ARBA00022692"/>
    </source>
</evidence>
<keyword evidence="11" id="KW-1185">Reference proteome</keyword>
<dbReference type="PANTHER" id="PTHR34295:SF4">
    <property type="entry name" value="BIOTIN TRANSPORTER BIOY-RELATED"/>
    <property type="match status" value="1"/>
</dbReference>
<evidence type="ECO:0000256" key="3">
    <source>
        <dbReference type="ARBA" id="ARBA00022448"/>
    </source>
</evidence>
<dbReference type="HOGENOM" id="CLU_077931_0_1_11"/>
<keyword evidence="6 9" id="KW-1133">Transmembrane helix</keyword>
<dbReference type="KEGG" id="mph:MLP_29420"/>
<dbReference type="Pfam" id="PF02632">
    <property type="entry name" value="BioY"/>
    <property type="match status" value="1"/>
</dbReference>
<dbReference type="AlphaFoldDB" id="F5XJQ6"/>
<evidence type="ECO:0000313" key="10">
    <source>
        <dbReference type="EMBL" id="BAK35956.1"/>
    </source>
</evidence>
<feature type="transmembrane region" description="Helical" evidence="9">
    <location>
        <begin position="61"/>
        <end position="78"/>
    </location>
</feature>
<evidence type="ECO:0000256" key="6">
    <source>
        <dbReference type="ARBA" id="ARBA00022989"/>
    </source>
</evidence>
<dbReference type="eggNOG" id="COG1268">
    <property type="taxonomic scope" value="Bacteria"/>
</dbReference>
<comment type="similarity">
    <text evidence="2 8">Belongs to the BioY family.</text>
</comment>
<dbReference type="OrthoDB" id="9803495at2"/>
<keyword evidence="5 9" id="KW-0812">Transmembrane</keyword>
<feature type="transmembrane region" description="Helical" evidence="9">
    <location>
        <begin position="84"/>
        <end position="109"/>
    </location>
</feature>
<dbReference type="PIRSF" id="PIRSF016661">
    <property type="entry name" value="BioY"/>
    <property type="match status" value="1"/>
</dbReference>
<keyword evidence="3 8" id="KW-0813">Transport</keyword>
<dbReference type="Proteomes" id="UP000007947">
    <property type="component" value="Chromosome"/>
</dbReference>
<dbReference type="GO" id="GO:0005886">
    <property type="term" value="C:plasma membrane"/>
    <property type="evidence" value="ECO:0007669"/>
    <property type="project" value="UniProtKB-SubCell"/>
</dbReference>
<evidence type="ECO:0000256" key="1">
    <source>
        <dbReference type="ARBA" id="ARBA00004651"/>
    </source>
</evidence>
<dbReference type="Gene3D" id="1.10.1760.20">
    <property type="match status" value="1"/>
</dbReference>
<keyword evidence="7 8" id="KW-0472">Membrane</keyword>